<protein>
    <submittedName>
        <fullName evidence="2">Uncharacterized protein</fullName>
    </submittedName>
</protein>
<sequence length="192" mass="21344">MEMEEREKKWEELKKKGVAPSRPLWTQRHCSQDQTLESRLQKNTNLPCPVAGSSSRCSVSSPADPNYPGHWEPGSAGALTKQPATGHGELGGWNHQRDAGSSGRSGRRRDTGNLGAPTTREFGRGRDTYQREKKRESSEKRSGSAAQSSKKWKYSAVLSFLDPCITPRETSGNMGRRAVEVRTAESREEERA</sequence>
<feature type="compositionally biased region" description="Basic and acidic residues" evidence="1">
    <location>
        <begin position="177"/>
        <end position="192"/>
    </location>
</feature>
<dbReference type="AlphaFoldDB" id="A0A4Z2GXX0"/>
<feature type="compositionally biased region" description="Basic and acidic residues" evidence="1">
    <location>
        <begin position="121"/>
        <end position="142"/>
    </location>
</feature>
<feature type="compositionally biased region" description="Basic and acidic residues" evidence="1">
    <location>
        <begin position="1"/>
        <end position="15"/>
    </location>
</feature>
<gene>
    <name evidence="2" type="ORF">EYF80_031633</name>
</gene>
<evidence type="ECO:0000313" key="2">
    <source>
        <dbReference type="EMBL" id="TNN58110.1"/>
    </source>
</evidence>
<dbReference type="OrthoDB" id="5803771at2759"/>
<dbReference type="Proteomes" id="UP000314294">
    <property type="component" value="Unassembled WGS sequence"/>
</dbReference>
<reference evidence="2 3" key="1">
    <citation type="submission" date="2019-03" db="EMBL/GenBank/DDBJ databases">
        <title>First draft genome of Liparis tanakae, snailfish: a comprehensive survey of snailfish specific genes.</title>
        <authorList>
            <person name="Kim W."/>
            <person name="Song I."/>
            <person name="Jeong J.-H."/>
            <person name="Kim D."/>
            <person name="Kim S."/>
            <person name="Ryu S."/>
            <person name="Song J.Y."/>
            <person name="Lee S.K."/>
        </authorList>
    </citation>
    <scope>NUCLEOTIDE SEQUENCE [LARGE SCALE GENOMIC DNA]</scope>
    <source>
        <tissue evidence="2">Muscle</tissue>
    </source>
</reference>
<accession>A0A4Z2GXX0</accession>
<comment type="caution">
    <text evidence="2">The sequence shown here is derived from an EMBL/GenBank/DDBJ whole genome shotgun (WGS) entry which is preliminary data.</text>
</comment>
<proteinExistence type="predicted"/>
<organism evidence="2 3">
    <name type="scientific">Liparis tanakae</name>
    <name type="common">Tanaka's snailfish</name>
    <dbReference type="NCBI Taxonomy" id="230148"/>
    <lineage>
        <taxon>Eukaryota</taxon>
        <taxon>Metazoa</taxon>
        <taxon>Chordata</taxon>
        <taxon>Craniata</taxon>
        <taxon>Vertebrata</taxon>
        <taxon>Euteleostomi</taxon>
        <taxon>Actinopterygii</taxon>
        <taxon>Neopterygii</taxon>
        <taxon>Teleostei</taxon>
        <taxon>Neoteleostei</taxon>
        <taxon>Acanthomorphata</taxon>
        <taxon>Eupercaria</taxon>
        <taxon>Perciformes</taxon>
        <taxon>Cottioidei</taxon>
        <taxon>Cottales</taxon>
        <taxon>Liparidae</taxon>
        <taxon>Liparis</taxon>
    </lineage>
</organism>
<feature type="compositionally biased region" description="Polar residues" evidence="1">
    <location>
        <begin position="28"/>
        <end position="46"/>
    </location>
</feature>
<feature type="region of interest" description="Disordered" evidence="1">
    <location>
        <begin position="1"/>
        <end position="192"/>
    </location>
</feature>
<evidence type="ECO:0000256" key="1">
    <source>
        <dbReference type="SAM" id="MobiDB-lite"/>
    </source>
</evidence>
<keyword evidence="3" id="KW-1185">Reference proteome</keyword>
<evidence type="ECO:0000313" key="3">
    <source>
        <dbReference type="Proteomes" id="UP000314294"/>
    </source>
</evidence>
<dbReference type="EMBL" id="SRLO01000388">
    <property type="protein sequence ID" value="TNN58110.1"/>
    <property type="molecule type" value="Genomic_DNA"/>
</dbReference>
<name>A0A4Z2GXX0_9TELE</name>